<reference evidence="1" key="1">
    <citation type="journal article" date="2015" name="Nature">
        <title>Complex archaea that bridge the gap between prokaryotes and eukaryotes.</title>
        <authorList>
            <person name="Spang A."/>
            <person name="Saw J.H."/>
            <person name="Jorgensen S.L."/>
            <person name="Zaremba-Niedzwiedzka K."/>
            <person name="Martijn J."/>
            <person name="Lind A.E."/>
            <person name="van Eijk R."/>
            <person name="Schleper C."/>
            <person name="Guy L."/>
            <person name="Ettema T.J."/>
        </authorList>
    </citation>
    <scope>NUCLEOTIDE SEQUENCE</scope>
</reference>
<protein>
    <submittedName>
        <fullName evidence="1">Uncharacterized protein</fullName>
    </submittedName>
</protein>
<evidence type="ECO:0000313" key="1">
    <source>
        <dbReference type="EMBL" id="KKK85218.1"/>
    </source>
</evidence>
<proteinExistence type="predicted"/>
<accession>A0A0F8YUR6</accession>
<organism evidence="1">
    <name type="scientific">marine sediment metagenome</name>
    <dbReference type="NCBI Taxonomy" id="412755"/>
    <lineage>
        <taxon>unclassified sequences</taxon>
        <taxon>metagenomes</taxon>
        <taxon>ecological metagenomes</taxon>
    </lineage>
</organism>
<gene>
    <name evidence="1" type="ORF">LCGC14_2775500</name>
</gene>
<comment type="caution">
    <text evidence="1">The sequence shown here is derived from an EMBL/GenBank/DDBJ whole genome shotgun (WGS) entry which is preliminary data.</text>
</comment>
<name>A0A0F8YUR6_9ZZZZ</name>
<dbReference type="EMBL" id="LAZR01051409">
    <property type="protein sequence ID" value="KKK85218.1"/>
    <property type="molecule type" value="Genomic_DNA"/>
</dbReference>
<sequence length="56" mass="6565">MEFYILIEPWAVYVKEAEFFKSQGGLTDAWGKRWVEIEAKSIEDARQKGKEISNIK</sequence>
<dbReference type="AlphaFoldDB" id="A0A0F8YUR6"/>